<dbReference type="KEGG" id="rec:RHECIAT_PC0000814"/>
<dbReference type="Gene3D" id="2.40.37.20">
    <property type="entry name" value="D-serine dehydratase-like domain"/>
    <property type="match status" value="1"/>
</dbReference>
<reference evidence="4 5" key="1">
    <citation type="submission" date="2008-04" db="EMBL/GenBank/DDBJ databases">
        <title>Genome diversity and DNA divergence of Rhizobium etli.</title>
        <authorList>
            <person name="Gonzalez V."/>
            <person name="Acosta J.L."/>
            <person name="Santamaria R.I."/>
            <person name="Bustos P."/>
            <person name="Hernandez-Gonzalez I.L."/>
            <person name="Fernandez J.L."/>
            <person name="Diaz R."/>
            <person name="Flores M."/>
            <person name="Mora J."/>
            <person name="Palacios R."/>
            <person name="Davila G."/>
        </authorList>
    </citation>
    <scope>NUCLEOTIDE SEQUENCE [LARGE SCALE GENOMIC DNA]</scope>
    <source>
        <strain evidence="4 5">CIAT 652</strain>
        <plasmid evidence="5">Plasmid pC</plasmid>
    </source>
</reference>
<evidence type="ECO:0000313" key="5">
    <source>
        <dbReference type="Proteomes" id="UP000008817"/>
    </source>
</evidence>
<dbReference type="Pfam" id="PF14031">
    <property type="entry name" value="D-ser_dehydrat"/>
    <property type="match status" value="1"/>
</dbReference>
<evidence type="ECO:0000313" key="4">
    <source>
        <dbReference type="EMBL" id="ACE94887.1"/>
    </source>
</evidence>
<dbReference type="AlphaFoldDB" id="B3Q483"/>
<dbReference type="Proteomes" id="UP000008817">
    <property type="component" value="Plasmid pC"/>
</dbReference>
<keyword evidence="2" id="KW-0456">Lyase</keyword>
<comment type="similarity">
    <text evidence="1">Belongs to the DSD1 family.</text>
</comment>
<dbReference type="InterPro" id="IPR029066">
    <property type="entry name" value="PLP-binding_barrel"/>
</dbReference>
<dbReference type="HOGENOM" id="CLU_031639_3_0_5"/>
<accession>B3Q483</accession>
<dbReference type="PANTHER" id="PTHR28004:SF8">
    <property type="entry name" value="D-SERINE DEAMINASE"/>
    <property type="match status" value="1"/>
</dbReference>
<proteinExistence type="inferred from homology"/>
<organism evidence="4 5">
    <name type="scientific">Rhizobium etli (strain CIAT 652)</name>
    <dbReference type="NCBI Taxonomy" id="491916"/>
    <lineage>
        <taxon>Bacteria</taxon>
        <taxon>Pseudomonadati</taxon>
        <taxon>Pseudomonadota</taxon>
        <taxon>Alphaproteobacteria</taxon>
        <taxon>Hyphomicrobiales</taxon>
        <taxon>Rhizobiaceae</taxon>
        <taxon>Rhizobium/Agrobacterium group</taxon>
        <taxon>Rhizobium</taxon>
    </lineage>
</organism>
<keyword evidence="4" id="KW-0614">Plasmid</keyword>
<protein>
    <submittedName>
        <fullName evidence="4">Hypothetical conserved protein</fullName>
    </submittedName>
</protein>
<sequence length="438" mass="47087">MSMIEKLAAEIGTFNLSPGLRGIPVGNAPVSSANIPDAHWRPAGGEMSLPLLTLDLQAYETNKKTMLGICSDFDCQIAPHAKTPMSPVLARDLVSAGAWGVSVADLRQAEVMLHHGLRRVLIANEIGGKSAVTRLARLLRNYCEAEIFMFVDSTDVVSALARSWLGDDTLPPLNLLVEVGCGRGGVNSDTEARHLVRSIAGLNSKHIRLAGIAAYEGTANHPDEKELLENLDDLFDRVSFALKAARETVGPERPLVLSMGGSSLFDYVIDRCRPIVGGDSNVTLLLRSGACFFSDHGPIRARLQAISSRGMLGKAASDSIAGAFTPVLRIWAEVLSMNGPHNAICGFGLRDVAHDQGLPVPVAVWRNGERVITLGDVSVVSKLNDQHAFVHAPELELSVGDVIEFGIKHPCTTIDKHDVIFGLDERGEVKVALRTFFG</sequence>
<geneLocation type="plasmid" evidence="4 5">
    <name>pC</name>
</geneLocation>
<gene>
    <name evidence="4" type="ordered locus">RHECIAT_PC0000814</name>
</gene>
<dbReference type="CDD" id="cd06818">
    <property type="entry name" value="PLPDE_III_cryptic_DSD"/>
    <property type="match status" value="1"/>
</dbReference>
<evidence type="ECO:0000256" key="2">
    <source>
        <dbReference type="ARBA" id="ARBA00023239"/>
    </source>
</evidence>
<dbReference type="InterPro" id="IPR042208">
    <property type="entry name" value="D-ser_dehydrat-like_sf"/>
</dbReference>
<dbReference type="eggNOG" id="COG3616">
    <property type="taxonomic scope" value="Bacteria"/>
</dbReference>
<evidence type="ECO:0000256" key="1">
    <source>
        <dbReference type="ARBA" id="ARBA00005323"/>
    </source>
</evidence>
<dbReference type="EMBL" id="CP001077">
    <property type="protein sequence ID" value="ACE94887.1"/>
    <property type="molecule type" value="Genomic_DNA"/>
</dbReference>
<evidence type="ECO:0000259" key="3">
    <source>
        <dbReference type="SMART" id="SM01119"/>
    </source>
</evidence>
<dbReference type="InterPro" id="IPR026956">
    <property type="entry name" value="D-ser_dehydrat-like_dom"/>
</dbReference>
<dbReference type="InterPro" id="IPR001608">
    <property type="entry name" value="Ala_racemase_N"/>
</dbReference>
<dbReference type="SUPFAM" id="SSF51419">
    <property type="entry name" value="PLP-binding barrel"/>
    <property type="match status" value="1"/>
</dbReference>
<dbReference type="SMART" id="SM01119">
    <property type="entry name" value="D-ser_dehydrat"/>
    <property type="match status" value="1"/>
</dbReference>
<feature type="domain" description="D-serine dehydratase-like" evidence="3">
    <location>
        <begin position="327"/>
        <end position="424"/>
    </location>
</feature>
<dbReference type="PANTHER" id="PTHR28004">
    <property type="entry name" value="ZGC:162816-RELATED"/>
    <property type="match status" value="1"/>
</dbReference>
<dbReference type="Pfam" id="PF01168">
    <property type="entry name" value="Ala_racemase_N"/>
    <property type="match status" value="1"/>
</dbReference>
<dbReference type="InterPro" id="IPR051466">
    <property type="entry name" value="D-amino_acid_metab_enzyme"/>
</dbReference>
<dbReference type="GO" id="GO:0016829">
    <property type="term" value="F:lyase activity"/>
    <property type="evidence" value="ECO:0007669"/>
    <property type="project" value="UniProtKB-KW"/>
</dbReference>
<dbReference type="Gene3D" id="3.20.20.10">
    <property type="entry name" value="Alanine racemase"/>
    <property type="match status" value="1"/>
</dbReference>
<name>B3Q483_RHIE6</name>